<evidence type="ECO:0000256" key="17">
    <source>
        <dbReference type="ARBA" id="ARBA00023180"/>
    </source>
</evidence>
<dbReference type="Pfam" id="PF03016">
    <property type="entry name" value="Exostosin_GT47"/>
    <property type="match status" value="1"/>
</dbReference>
<dbReference type="PANTHER" id="PTHR48261:SF5">
    <property type="entry name" value="EXOSTOSIN GLYCOSYLTRANSFERASE 2"/>
    <property type="match status" value="1"/>
</dbReference>
<sequence>MTITTGFDKKYHNYGISQSHHRNILLAISIFAMALVVIIIAYQIFTFGNQSEDTIYVPLTLDDVSSSPIIVLNDELPIADKTNSSCSHFGCFNIYRCGMKGNRLLVYVYPPNEFLDSSKKSITSGMSREFLQILQAIITSKFYTADPREACIFIPAIDTLNQNRIKTIGVSQALRNSEFWNGGENHLIFNMVPGSFPDYNTSLDVSLGKAMIAGAGFSTITYRYGFDISIPVFSPLATDLRTRLHEKKSYLIVSAQININTAFEQDLIDIQAASPKDILILRSCSNHKSMTNSIRCVDEKMLKYPDILRSSTFCLVIRGARLGASVLMEALAARCIPVIISDSAIMPFHNVIDWKRAAIFIREVDILTTYSTLKSISSKRIEELSQHGTWLWNKYFKSIEKITKTTFEILTDRVFPQLARDYNYWNIPAASTSFPPLFLPITAPKTHGFTAVILTYDRLELLYSLINKITQVPSLSKILVIWNNKKKNPPASSRWPKLNKPLQVIRTKENILSNRFYPYDEIETEAVLSIDDDIIMLTADELEFAYEVWREFPDRIVGFPSRTHAWDNGTNCWRYESEWTNRISMVLTGAAFHHKYWSYLYTTAMPGGIKEWVDEHMNCEDIAMNFLVANITGKAPIKVTPKKKFRCPECTNTEMLSADLAHMAERTQCINRFSRIYNTMPLKSVEFRADPVLFKDVFPEKLKKFNSIGSL</sequence>
<keyword evidence="13 20" id="KW-1133">Transmembrane helix</keyword>
<dbReference type="Gene3D" id="3.90.550.10">
    <property type="entry name" value="Spore Coat Polysaccharide Biosynthesis Protein SpsA, Chain A"/>
    <property type="match status" value="1"/>
</dbReference>
<reference evidence="23" key="2">
    <citation type="submission" date="2023-03" db="EMBL/GenBank/DDBJ databases">
        <authorList>
            <person name="Inwood S.N."/>
            <person name="Skelly J.G."/>
            <person name="Guhlin J."/>
            <person name="Harrop T.W.R."/>
            <person name="Goldson S.G."/>
            <person name="Dearden P.K."/>
        </authorList>
    </citation>
    <scope>NUCLEOTIDE SEQUENCE</scope>
    <source>
        <strain evidence="23">Irish</strain>
        <tissue evidence="23">Whole body</tissue>
    </source>
</reference>
<evidence type="ECO:0000256" key="8">
    <source>
        <dbReference type="ARBA" id="ARBA00022679"/>
    </source>
</evidence>
<dbReference type="InterPro" id="IPR040911">
    <property type="entry name" value="Exostosin_GT47"/>
</dbReference>
<accession>A0AA39KM22</accession>
<keyword evidence="18" id="KW-0464">Manganese</keyword>
<keyword evidence="16" id="KW-1015">Disulfide bond</keyword>
<evidence type="ECO:0000259" key="22">
    <source>
        <dbReference type="Pfam" id="PF09258"/>
    </source>
</evidence>
<feature type="domain" description="Glycosyl transferase 64" evidence="22">
    <location>
        <begin position="449"/>
        <end position="694"/>
    </location>
</feature>
<keyword evidence="24" id="KW-1185">Reference proteome</keyword>
<name>A0AA39KM22_9HYME</name>
<dbReference type="EMBL" id="JAQQBS010001422">
    <property type="protein sequence ID" value="KAK0166480.1"/>
    <property type="molecule type" value="Genomic_DNA"/>
</dbReference>
<evidence type="ECO:0000256" key="19">
    <source>
        <dbReference type="ARBA" id="ARBA00069568"/>
    </source>
</evidence>
<evidence type="ECO:0000256" key="14">
    <source>
        <dbReference type="ARBA" id="ARBA00023034"/>
    </source>
</evidence>
<evidence type="ECO:0000256" key="18">
    <source>
        <dbReference type="ARBA" id="ARBA00023211"/>
    </source>
</evidence>
<dbReference type="GO" id="GO:0046872">
    <property type="term" value="F:metal ion binding"/>
    <property type="evidence" value="ECO:0007669"/>
    <property type="project" value="UniProtKB-KW"/>
</dbReference>
<dbReference type="InterPro" id="IPR004263">
    <property type="entry name" value="Exostosin"/>
</dbReference>
<evidence type="ECO:0000256" key="1">
    <source>
        <dbReference type="ARBA" id="ARBA00001936"/>
    </source>
</evidence>
<keyword evidence="8" id="KW-0808">Transferase</keyword>
<evidence type="ECO:0000256" key="2">
    <source>
        <dbReference type="ARBA" id="ARBA00004323"/>
    </source>
</evidence>
<dbReference type="GO" id="GO:0000139">
    <property type="term" value="C:Golgi membrane"/>
    <property type="evidence" value="ECO:0007669"/>
    <property type="project" value="UniProtKB-SubCell"/>
</dbReference>
<keyword evidence="15 20" id="KW-0472">Membrane</keyword>
<evidence type="ECO:0000256" key="10">
    <source>
        <dbReference type="ARBA" id="ARBA00022723"/>
    </source>
</evidence>
<reference evidence="23" key="1">
    <citation type="journal article" date="2023" name="bioRxiv">
        <title>Scaffold-level genome assemblies of two parasitoid biocontrol wasps reveal the parthenogenesis mechanism and an associated novel virus.</title>
        <authorList>
            <person name="Inwood S."/>
            <person name="Skelly J."/>
            <person name="Guhlin J."/>
            <person name="Harrop T."/>
            <person name="Goldson S."/>
            <person name="Dearden P."/>
        </authorList>
    </citation>
    <scope>NUCLEOTIDE SEQUENCE</scope>
    <source>
        <strain evidence="23">Irish</strain>
        <tissue evidence="23">Whole body</tissue>
    </source>
</reference>
<evidence type="ECO:0000256" key="12">
    <source>
        <dbReference type="ARBA" id="ARBA00022968"/>
    </source>
</evidence>
<comment type="caution">
    <text evidence="23">The sequence shown here is derived from an EMBL/GenBank/DDBJ whole genome shotgun (WGS) entry which is preliminary data.</text>
</comment>
<evidence type="ECO:0000256" key="11">
    <source>
        <dbReference type="ARBA" id="ARBA00022824"/>
    </source>
</evidence>
<evidence type="ECO:0000313" key="24">
    <source>
        <dbReference type="Proteomes" id="UP001168990"/>
    </source>
</evidence>
<evidence type="ECO:0000256" key="5">
    <source>
        <dbReference type="ARBA" id="ARBA00010271"/>
    </source>
</evidence>
<evidence type="ECO:0000259" key="21">
    <source>
        <dbReference type="Pfam" id="PF03016"/>
    </source>
</evidence>
<evidence type="ECO:0000256" key="7">
    <source>
        <dbReference type="ARBA" id="ARBA00022676"/>
    </source>
</evidence>
<dbReference type="Proteomes" id="UP001168990">
    <property type="component" value="Unassembled WGS sequence"/>
</dbReference>
<keyword evidence="11" id="KW-0256">Endoplasmic reticulum</keyword>
<dbReference type="GO" id="GO:0050508">
    <property type="term" value="F:glucuronosyl-N-acetylglucosaminyl-proteoglycan 4-alpha-N-acetylglucosaminyltransferase activity"/>
    <property type="evidence" value="ECO:0007669"/>
    <property type="project" value="UniProtKB-EC"/>
</dbReference>
<protein>
    <recommendedName>
        <fullName evidence="19">Exostosin-2</fullName>
        <ecNumber evidence="6">2.4.1.224</ecNumber>
    </recommendedName>
</protein>
<evidence type="ECO:0000256" key="3">
    <source>
        <dbReference type="ARBA" id="ARBA00004648"/>
    </source>
</evidence>
<proteinExistence type="inferred from homology"/>
<gene>
    <name evidence="23" type="ORF">PV328_004899</name>
</gene>
<evidence type="ECO:0000256" key="9">
    <source>
        <dbReference type="ARBA" id="ARBA00022692"/>
    </source>
</evidence>
<evidence type="ECO:0000256" key="4">
    <source>
        <dbReference type="ARBA" id="ARBA00004922"/>
    </source>
</evidence>
<keyword evidence="9 20" id="KW-0812">Transmembrane</keyword>
<keyword evidence="17" id="KW-0325">Glycoprotein</keyword>
<comment type="cofactor">
    <cofactor evidence="1">
        <name>Mn(2+)</name>
        <dbReference type="ChEBI" id="CHEBI:29035"/>
    </cofactor>
</comment>
<comment type="pathway">
    <text evidence="4">Protein modification; protein glycosylation.</text>
</comment>
<dbReference type="FunFam" id="3.90.550.10:FF:000035">
    <property type="entry name" value="Putative Exostosin-2"/>
    <property type="match status" value="1"/>
</dbReference>
<comment type="similarity">
    <text evidence="5">Belongs to the glycosyltransferase 47 family.</text>
</comment>
<dbReference type="Pfam" id="PF09258">
    <property type="entry name" value="Glyco_transf_64"/>
    <property type="match status" value="1"/>
</dbReference>
<dbReference type="AlphaFoldDB" id="A0AA39KM22"/>
<comment type="subcellular location">
    <subcellularLocation>
        <location evidence="3">Endoplasmic reticulum membrane</location>
        <topology evidence="3">Single-pass type II membrane protein</topology>
    </subcellularLocation>
    <subcellularLocation>
        <location evidence="2">Golgi apparatus membrane</location>
        <topology evidence="2">Single-pass type II membrane protein</topology>
    </subcellularLocation>
</comment>
<evidence type="ECO:0000256" key="6">
    <source>
        <dbReference type="ARBA" id="ARBA00012194"/>
    </source>
</evidence>
<evidence type="ECO:0000256" key="13">
    <source>
        <dbReference type="ARBA" id="ARBA00022989"/>
    </source>
</evidence>
<organism evidence="23 24">
    <name type="scientific">Microctonus aethiopoides</name>
    <dbReference type="NCBI Taxonomy" id="144406"/>
    <lineage>
        <taxon>Eukaryota</taxon>
        <taxon>Metazoa</taxon>
        <taxon>Ecdysozoa</taxon>
        <taxon>Arthropoda</taxon>
        <taxon>Hexapoda</taxon>
        <taxon>Insecta</taxon>
        <taxon>Pterygota</taxon>
        <taxon>Neoptera</taxon>
        <taxon>Endopterygota</taxon>
        <taxon>Hymenoptera</taxon>
        <taxon>Apocrita</taxon>
        <taxon>Ichneumonoidea</taxon>
        <taxon>Braconidae</taxon>
        <taxon>Euphorinae</taxon>
        <taxon>Microctonus</taxon>
    </lineage>
</organism>
<feature type="domain" description="Exostosin GT47" evidence="21">
    <location>
        <begin position="102"/>
        <end position="375"/>
    </location>
</feature>
<dbReference type="SUPFAM" id="SSF53448">
    <property type="entry name" value="Nucleotide-diphospho-sugar transferases"/>
    <property type="match status" value="1"/>
</dbReference>
<dbReference type="InterPro" id="IPR029044">
    <property type="entry name" value="Nucleotide-diphossugar_trans"/>
</dbReference>
<keyword evidence="12" id="KW-0735">Signal-anchor</keyword>
<keyword evidence="14" id="KW-0333">Golgi apparatus</keyword>
<feature type="transmembrane region" description="Helical" evidence="20">
    <location>
        <begin position="24"/>
        <end position="45"/>
    </location>
</feature>
<keyword evidence="10" id="KW-0479">Metal-binding</keyword>
<evidence type="ECO:0000256" key="16">
    <source>
        <dbReference type="ARBA" id="ARBA00023157"/>
    </source>
</evidence>
<dbReference type="GO" id="GO:0015012">
    <property type="term" value="P:heparan sulfate proteoglycan biosynthetic process"/>
    <property type="evidence" value="ECO:0007669"/>
    <property type="project" value="UniProtKB-ARBA"/>
</dbReference>
<dbReference type="InterPro" id="IPR015338">
    <property type="entry name" value="GT64_dom"/>
</dbReference>
<dbReference type="EC" id="2.4.1.224" evidence="6"/>
<dbReference type="GO" id="GO:0015020">
    <property type="term" value="F:glucuronosyltransferase activity"/>
    <property type="evidence" value="ECO:0007669"/>
    <property type="project" value="UniProtKB-ARBA"/>
</dbReference>
<keyword evidence="7" id="KW-0328">Glycosyltransferase</keyword>
<dbReference type="PANTHER" id="PTHR48261">
    <property type="entry name" value="ACETYLGLUCOSAMINYLTRANSFERASE"/>
    <property type="match status" value="1"/>
</dbReference>
<evidence type="ECO:0000256" key="20">
    <source>
        <dbReference type="SAM" id="Phobius"/>
    </source>
</evidence>
<evidence type="ECO:0000313" key="23">
    <source>
        <dbReference type="EMBL" id="KAK0166480.1"/>
    </source>
</evidence>
<evidence type="ECO:0000256" key="15">
    <source>
        <dbReference type="ARBA" id="ARBA00023136"/>
    </source>
</evidence>
<dbReference type="GO" id="GO:0005789">
    <property type="term" value="C:endoplasmic reticulum membrane"/>
    <property type="evidence" value="ECO:0007669"/>
    <property type="project" value="UniProtKB-SubCell"/>
</dbReference>